<accession>A0A7S0BNR7</accession>
<dbReference type="InterPro" id="IPR045866">
    <property type="entry name" value="FAM210A/B-like"/>
</dbReference>
<feature type="domain" description="DUF1279" evidence="1">
    <location>
        <begin position="41"/>
        <end position="134"/>
    </location>
</feature>
<proteinExistence type="predicted"/>
<sequence length="153" mass="16145">MELGFVVGSGGGLSRRGRRVLSGRRVAVVCAAEGGKSKTDKATELMKVYGGSYLATSISTSIISLATFYFAIEAGFDVPAMVNSFGDWLATTPLGRPAVLEQVNPSMGTFALAYIAHKATSPARFPVVVAAVPYVAKFFKKSDAEKDPSSEIE</sequence>
<dbReference type="Pfam" id="PF06916">
    <property type="entry name" value="FAM210A-B_dom"/>
    <property type="match status" value="1"/>
</dbReference>
<dbReference type="EMBL" id="HBEK01016933">
    <property type="protein sequence ID" value="CAD8399276.1"/>
    <property type="molecule type" value="Transcribed_RNA"/>
</dbReference>
<dbReference type="GO" id="GO:0005739">
    <property type="term" value="C:mitochondrion"/>
    <property type="evidence" value="ECO:0007669"/>
    <property type="project" value="TreeGrafter"/>
</dbReference>
<evidence type="ECO:0000313" key="2">
    <source>
        <dbReference type="EMBL" id="CAD8399276.1"/>
    </source>
</evidence>
<organism evidence="2">
    <name type="scientific">Rhodosorus marinus</name>
    <dbReference type="NCBI Taxonomy" id="101924"/>
    <lineage>
        <taxon>Eukaryota</taxon>
        <taxon>Rhodophyta</taxon>
        <taxon>Stylonematophyceae</taxon>
        <taxon>Stylonematales</taxon>
        <taxon>Stylonemataceae</taxon>
        <taxon>Rhodosorus</taxon>
    </lineage>
</organism>
<name>A0A7S0BNR7_9RHOD</name>
<dbReference type="AlphaFoldDB" id="A0A7S0BNR7"/>
<dbReference type="InterPro" id="IPR009688">
    <property type="entry name" value="FAM210A/B-like_dom"/>
</dbReference>
<gene>
    <name evidence="2" type="ORF">RMAR0315_LOCUS9268</name>
</gene>
<reference evidence="2" key="1">
    <citation type="submission" date="2021-01" db="EMBL/GenBank/DDBJ databases">
        <authorList>
            <person name="Corre E."/>
            <person name="Pelletier E."/>
            <person name="Niang G."/>
            <person name="Scheremetjew M."/>
            <person name="Finn R."/>
            <person name="Kale V."/>
            <person name="Holt S."/>
            <person name="Cochrane G."/>
            <person name="Meng A."/>
            <person name="Brown T."/>
            <person name="Cohen L."/>
        </authorList>
    </citation>
    <scope>NUCLEOTIDE SEQUENCE</scope>
    <source>
        <strain evidence="2">UTEX LB 2760</strain>
    </source>
</reference>
<protein>
    <recommendedName>
        <fullName evidence="1">DUF1279 domain-containing protein</fullName>
    </recommendedName>
</protein>
<evidence type="ECO:0000259" key="1">
    <source>
        <dbReference type="Pfam" id="PF06916"/>
    </source>
</evidence>
<dbReference type="PANTHER" id="PTHR21377">
    <property type="entry name" value="PROTEIN FAM210B, MITOCHONDRIAL"/>
    <property type="match status" value="1"/>
</dbReference>
<dbReference type="PANTHER" id="PTHR21377:SF20">
    <property type="entry name" value="OS04G0416000 PROTEIN"/>
    <property type="match status" value="1"/>
</dbReference>